<reference evidence="5 6" key="1">
    <citation type="submission" date="2024-02" db="EMBL/GenBank/DDBJ databases">
        <authorList>
            <person name="Vignale AGUSTIN F."/>
            <person name="Sosa J E."/>
            <person name="Modenutti C."/>
        </authorList>
    </citation>
    <scope>NUCLEOTIDE SEQUENCE [LARGE SCALE GENOMIC DNA]</scope>
</reference>
<feature type="signal peptide" evidence="2">
    <location>
        <begin position="1"/>
        <end position="21"/>
    </location>
</feature>
<dbReference type="InterPro" id="IPR009880">
    <property type="entry name" value="Glyoxal_oxidase_N"/>
</dbReference>
<dbReference type="PANTHER" id="PTHR32208">
    <property type="entry name" value="SECRETED PROTEIN-RELATED"/>
    <property type="match status" value="1"/>
</dbReference>
<evidence type="ECO:0000259" key="3">
    <source>
        <dbReference type="Pfam" id="PF07250"/>
    </source>
</evidence>
<dbReference type="Pfam" id="PF07250">
    <property type="entry name" value="Glyoxal_oxid_N"/>
    <property type="match status" value="2"/>
</dbReference>
<feature type="domain" description="Glyoxal oxidase N-terminal" evidence="3">
    <location>
        <begin position="181"/>
        <end position="511"/>
    </location>
</feature>
<evidence type="ECO:0000256" key="1">
    <source>
        <dbReference type="ARBA" id="ARBA00022729"/>
    </source>
</evidence>
<dbReference type="InterPro" id="IPR014756">
    <property type="entry name" value="Ig_E-set"/>
</dbReference>
<dbReference type="Gene3D" id="2.130.10.80">
    <property type="entry name" value="Galactose oxidase/kelch, beta-propeller"/>
    <property type="match status" value="1"/>
</dbReference>
<evidence type="ECO:0000313" key="5">
    <source>
        <dbReference type="EMBL" id="CAK9172742.1"/>
    </source>
</evidence>
<dbReference type="InterPro" id="IPR015202">
    <property type="entry name" value="GO-like_E_set"/>
</dbReference>
<keyword evidence="6" id="KW-1185">Reference proteome</keyword>
<dbReference type="AlphaFoldDB" id="A0ABC8TY48"/>
<feature type="domain" description="Glyoxal oxidase N-terminal" evidence="3">
    <location>
        <begin position="75"/>
        <end position="135"/>
    </location>
</feature>
<evidence type="ECO:0000313" key="6">
    <source>
        <dbReference type="Proteomes" id="UP001642360"/>
    </source>
</evidence>
<feature type="chain" id="PRO_5044791295" evidence="2">
    <location>
        <begin position="22"/>
        <end position="622"/>
    </location>
</feature>
<evidence type="ECO:0000256" key="2">
    <source>
        <dbReference type="SAM" id="SignalP"/>
    </source>
</evidence>
<proteinExistence type="predicted"/>
<dbReference type="InterPro" id="IPR011043">
    <property type="entry name" value="Gal_Oxase/kelch_b-propeller"/>
</dbReference>
<dbReference type="PANTHER" id="PTHR32208:SF93">
    <property type="entry name" value="ALDEHYDE OXIDASE GLOX1"/>
    <property type="match status" value="1"/>
</dbReference>
<keyword evidence="1 2" id="KW-0732">Signal</keyword>
<dbReference type="CDD" id="cd02851">
    <property type="entry name" value="E_set_GO_C"/>
    <property type="match status" value="1"/>
</dbReference>
<organism evidence="5 6">
    <name type="scientific">Ilex paraguariensis</name>
    <name type="common">yerba mate</name>
    <dbReference type="NCBI Taxonomy" id="185542"/>
    <lineage>
        <taxon>Eukaryota</taxon>
        <taxon>Viridiplantae</taxon>
        <taxon>Streptophyta</taxon>
        <taxon>Embryophyta</taxon>
        <taxon>Tracheophyta</taxon>
        <taxon>Spermatophyta</taxon>
        <taxon>Magnoliopsida</taxon>
        <taxon>eudicotyledons</taxon>
        <taxon>Gunneridae</taxon>
        <taxon>Pentapetalae</taxon>
        <taxon>asterids</taxon>
        <taxon>campanulids</taxon>
        <taxon>Aquifoliales</taxon>
        <taxon>Aquifoliaceae</taxon>
        <taxon>Ilex</taxon>
    </lineage>
</organism>
<feature type="domain" description="Galactose oxidase-like Early set" evidence="4">
    <location>
        <begin position="520"/>
        <end position="621"/>
    </location>
</feature>
<dbReference type="SUPFAM" id="SSF50965">
    <property type="entry name" value="Galactose oxidase, central domain"/>
    <property type="match status" value="1"/>
</dbReference>
<dbReference type="InterPro" id="IPR013783">
    <property type="entry name" value="Ig-like_fold"/>
</dbReference>
<accession>A0ABC8TY48</accession>
<dbReference type="Proteomes" id="UP001642360">
    <property type="component" value="Unassembled WGS sequence"/>
</dbReference>
<evidence type="ECO:0000259" key="4">
    <source>
        <dbReference type="Pfam" id="PF09118"/>
    </source>
</evidence>
<dbReference type="InterPro" id="IPR037293">
    <property type="entry name" value="Gal_Oxidase_central_sf"/>
</dbReference>
<dbReference type="EMBL" id="CAUOFW020006057">
    <property type="protein sequence ID" value="CAK9172742.1"/>
    <property type="molecule type" value="Genomic_DNA"/>
</dbReference>
<comment type="caution">
    <text evidence="5">The sequence shown here is derived from an EMBL/GenBank/DDBJ whole genome shotgun (WGS) entry which is preliminary data.</text>
</comment>
<name>A0ABC8TY48_9AQUA</name>
<dbReference type="Gene3D" id="2.60.40.10">
    <property type="entry name" value="Immunoglobulins"/>
    <property type="match status" value="1"/>
</dbReference>
<protein>
    <submittedName>
        <fullName evidence="5">Uncharacterized protein</fullName>
    </submittedName>
</protein>
<dbReference type="Pfam" id="PF09118">
    <property type="entry name" value="GO-like_E_set"/>
    <property type="match status" value="1"/>
</dbReference>
<sequence>MAVLFRALLLLLPLLFVSAFARIPFFDPFNSFLPNPGYNEPYPDATTDALEKPDVETSFLGAWKIDSENAGVSAMHIQLLPNNKAVWFDTTDLGPSAIKLPPGQCRVVDAEKNIVDCWAHGVEYDIETANIRTLKPVYTKEVAARRPMLSADIVGLRELETLKYGAAGAAVMLRCARGVVVLITSDTWCSAGGLSPDGDLINAGGANGGIRGLRMIAPCEDCEFKENPAALSAERWYSTTQKLEDGRFVVVGGRWANNYDIIPPNSLNFPIKQIGLPFLEDTTDAHENNLYPFVYLIPDGNLFIFANNRAIIIDPNTGKTVRELPVLPGGARNYPSSGMSALLPITLNSKNPNAIDVEVLVCGGNKPEAYQLSMNEPRKFLPALQDCGRISVTKKNAKWEIEEMPSRRVMGDLLILPTGDLLMINGAQAGTAAWFQADIPNLTPVIYSPRKNRGERMKELEPTTIPRMYHSSSAVLPDGQVLVAGSNTNPNYDFNAKFPTELRVEKFAPPYLDPELNSYRPEIVEDYSDSQLNYGQQFKLHIVFNWDQVEDSDIKVMMLSPPFTTHGFSQNQRMLVLGKTMVTRMLVMAVAPSSGTLAPPGYYLLFVVHRGVPSRGMWVKIQ</sequence>
<gene>
    <name evidence="5" type="ORF">ILEXP_LOCUS42421</name>
</gene>
<dbReference type="SUPFAM" id="SSF81296">
    <property type="entry name" value="E set domains"/>
    <property type="match status" value="1"/>
</dbReference>